<comment type="caution">
    <text evidence="2">The sequence shown here is derived from an EMBL/GenBank/DDBJ whole genome shotgun (WGS) entry which is preliminary data.</text>
</comment>
<dbReference type="Proteomes" id="UP001175211">
    <property type="component" value="Unassembled WGS sequence"/>
</dbReference>
<feature type="compositionally biased region" description="Basic and acidic residues" evidence="1">
    <location>
        <begin position="1"/>
        <end position="23"/>
    </location>
</feature>
<keyword evidence="3" id="KW-1185">Reference proteome</keyword>
<name>A0AA39J9W4_ARMTA</name>
<accession>A0AA39J9W4</accession>
<protein>
    <submittedName>
        <fullName evidence="2">Uncharacterized protein</fullName>
    </submittedName>
</protein>
<dbReference type="RefSeq" id="XP_060322403.1">
    <property type="nucleotide sequence ID" value="XM_060468240.1"/>
</dbReference>
<sequence length="119" mass="14166">MLNDAHHLRPKTKFDESHPEHQTHHQVVCSPSRRKIPVPSGVSIPRRDHDNVYTRYCRLMLLLFKPWFHASDLRANGQTWINTFRQFHESCGTHIVSIMDNMQILHECRDSRDDHFAQR</sequence>
<dbReference type="AlphaFoldDB" id="A0AA39J9W4"/>
<organism evidence="2 3">
    <name type="scientific">Armillaria tabescens</name>
    <name type="common">Ringless honey mushroom</name>
    <name type="synonym">Agaricus tabescens</name>
    <dbReference type="NCBI Taxonomy" id="1929756"/>
    <lineage>
        <taxon>Eukaryota</taxon>
        <taxon>Fungi</taxon>
        <taxon>Dikarya</taxon>
        <taxon>Basidiomycota</taxon>
        <taxon>Agaricomycotina</taxon>
        <taxon>Agaricomycetes</taxon>
        <taxon>Agaricomycetidae</taxon>
        <taxon>Agaricales</taxon>
        <taxon>Marasmiineae</taxon>
        <taxon>Physalacriaceae</taxon>
        <taxon>Desarmillaria</taxon>
    </lineage>
</organism>
<feature type="non-terminal residue" evidence="2">
    <location>
        <position position="119"/>
    </location>
</feature>
<dbReference type="GeneID" id="85351788"/>
<dbReference type="EMBL" id="JAUEPS010000121">
    <property type="protein sequence ID" value="KAK0436843.1"/>
    <property type="molecule type" value="Genomic_DNA"/>
</dbReference>
<proteinExistence type="predicted"/>
<gene>
    <name evidence="2" type="ORF">EV420DRAFT_1281066</name>
</gene>
<evidence type="ECO:0000256" key="1">
    <source>
        <dbReference type="SAM" id="MobiDB-lite"/>
    </source>
</evidence>
<feature type="region of interest" description="Disordered" evidence="1">
    <location>
        <begin position="1"/>
        <end position="26"/>
    </location>
</feature>
<evidence type="ECO:0000313" key="3">
    <source>
        <dbReference type="Proteomes" id="UP001175211"/>
    </source>
</evidence>
<evidence type="ECO:0000313" key="2">
    <source>
        <dbReference type="EMBL" id="KAK0436843.1"/>
    </source>
</evidence>
<reference evidence="2" key="1">
    <citation type="submission" date="2023-06" db="EMBL/GenBank/DDBJ databases">
        <authorList>
            <consortium name="Lawrence Berkeley National Laboratory"/>
            <person name="Ahrendt S."/>
            <person name="Sahu N."/>
            <person name="Indic B."/>
            <person name="Wong-Bajracharya J."/>
            <person name="Merenyi Z."/>
            <person name="Ke H.-M."/>
            <person name="Monk M."/>
            <person name="Kocsube S."/>
            <person name="Drula E."/>
            <person name="Lipzen A."/>
            <person name="Balint B."/>
            <person name="Henrissat B."/>
            <person name="Andreopoulos B."/>
            <person name="Martin F.M."/>
            <person name="Harder C.B."/>
            <person name="Rigling D."/>
            <person name="Ford K.L."/>
            <person name="Foster G.D."/>
            <person name="Pangilinan J."/>
            <person name="Papanicolaou A."/>
            <person name="Barry K."/>
            <person name="LaButti K."/>
            <person name="Viragh M."/>
            <person name="Koriabine M."/>
            <person name="Yan M."/>
            <person name="Riley R."/>
            <person name="Champramary S."/>
            <person name="Plett K.L."/>
            <person name="Tsai I.J."/>
            <person name="Slot J."/>
            <person name="Sipos G."/>
            <person name="Plett J."/>
            <person name="Nagy L.G."/>
            <person name="Grigoriev I.V."/>
        </authorList>
    </citation>
    <scope>NUCLEOTIDE SEQUENCE</scope>
    <source>
        <strain evidence="2">CCBAS 213</strain>
    </source>
</reference>